<protein>
    <submittedName>
        <fullName evidence="2 4">Uncharacterized protein</fullName>
    </submittedName>
</protein>
<reference evidence="2 3" key="2">
    <citation type="submission" date="2018-11" db="EMBL/GenBank/DDBJ databases">
        <authorList>
            <consortium name="Pathogen Informatics"/>
        </authorList>
    </citation>
    <scope>NUCLEOTIDE SEQUENCE [LARGE SCALE GENOMIC DNA]</scope>
</reference>
<reference evidence="4" key="1">
    <citation type="submission" date="2017-02" db="UniProtKB">
        <authorList>
            <consortium name="WormBaseParasite"/>
        </authorList>
    </citation>
    <scope>IDENTIFICATION</scope>
</reference>
<keyword evidence="3" id="KW-1185">Reference proteome</keyword>
<dbReference type="WBParaSite" id="TASK_0000170001-mRNA-1">
    <property type="protein sequence ID" value="TASK_0000170001-mRNA-1"/>
    <property type="gene ID" value="TASK_0000170001"/>
</dbReference>
<proteinExistence type="predicted"/>
<accession>A0A0R3VWA6</accession>
<evidence type="ECO:0000313" key="3">
    <source>
        <dbReference type="Proteomes" id="UP000282613"/>
    </source>
</evidence>
<evidence type="ECO:0000256" key="1">
    <source>
        <dbReference type="SAM" id="MobiDB-lite"/>
    </source>
</evidence>
<dbReference type="AlphaFoldDB" id="A0A0R3VWA6"/>
<evidence type="ECO:0000313" key="4">
    <source>
        <dbReference type="WBParaSite" id="TASK_0000170001-mRNA-1"/>
    </source>
</evidence>
<name>A0A0R3VWA6_TAEAS</name>
<organism evidence="4">
    <name type="scientific">Taenia asiatica</name>
    <name type="common">Asian tapeworm</name>
    <dbReference type="NCBI Taxonomy" id="60517"/>
    <lineage>
        <taxon>Eukaryota</taxon>
        <taxon>Metazoa</taxon>
        <taxon>Spiralia</taxon>
        <taxon>Lophotrochozoa</taxon>
        <taxon>Platyhelminthes</taxon>
        <taxon>Cestoda</taxon>
        <taxon>Eucestoda</taxon>
        <taxon>Cyclophyllidea</taxon>
        <taxon>Taeniidae</taxon>
        <taxon>Taenia</taxon>
    </lineage>
</organism>
<feature type="region of interest" description="Disordered" evidence="1">
    <location>
        <begin position="191"/>
        <end position="216"/>
    </location>
</feature>
<feature type="compositionally biased region" description="Basic and acidic residues" evidence="1">
    <location>
        <begin position="198"/>
        <end position="208"/>
    </location>
</feature>
<gene>
    <name evidence="2" type="ORF">TASK_LOCUS1701</name>
</gene>
<dbReference type="Proteomes" id="UP000282613">
    <property type="component" value="Unassembled WGS sequence"/>
</dbReference>
<evidence type="ECO:0000313" key="2">
    <source>
        <dbReference type="EMBL" id="VDK23515.1"/>
    </source>
</evidence>
<sequence>MARLNVHSSIAIHINCRETFLKVKEDRICLVDVQKVQALLEWPDDRTARRRSSQCSRRCKNNIYESNVSVVNGRMCQFCAGSLECSWVVVRTLAQKSSHSIKVLGLLLQPQLDGVPRVYHIDAFIQVRHRFSLSRHKSFFHYVKVQESAIEIRVASELAPRTFASRQVVVVAETDVYRKEQMSRLLTLSNKPQRGGRHARDIDGRIGDDAYQNSCN</sequence>
<dbReference type="EMBL" id="UYRS01000526">
    <property type="protein sequence ID" value="VDK23515.1"/>
    <property type="molecule type" value="Genomic_DNA"/>
</dbReference>